<dbReference type="InterPro" id="IPR058595">
    <property type="entry name" value="Avidin-like"/>
</dbReference>
<comment type="caution">
    <text evidence="1">The sequence shown here is derived from an EMBL/GenBank/DDBJ whole genome shotgun (WGS) entry which is preliminary data.</text>
</comment>
<gene>
    <name evidence="1" type="ORF">BBP83_08450</name>
</gene>
<dbReference type="STRING" id="1891224.BBP83_08450"/>
<dbReference type="EMBL" id="MBDL01000010">
    <property type="protein sequence ID" value="ODA12590.1"/>
    <property type="molecule type" value="Genomic_DNA"/>
</dbReference>
<proteinExistence type="predicted"/>
<dbReference type="Pfam" id="PF26421">
    <property type="entry name" value="Avidin_like"/>
    <property type="match status" value="1"/>
</dbReference>
<accession>A0A1C3CUX8</accession>
<reference evidence="1 2" key="1">
    <citation type="submission" date="2016-07" db="EMBL/GenBank/DDBJ databases">
        <title>Acinetobacter sp. ANC 4603.</title>
        <authorList>
            <person name="Radolfova-Krizova L."/>
            <person name="Nemec A."/>
        </authorList>
    </citation>
    <scope>NUCLEOTIDE SEQUENCE [LARGE SCALE GENOMIC DNA]</scope>
    <source>
        <strain evidence="1 2">ANC 4603</strain>
    </source>
</reference>
<evidence type="ECO:0008006" key="3">
    <source>
        <dbReference type="Google" id="ProtNLM"/>
    </source>
</evidence>
<protein>
    <recommendedName>
        <fullName evidence="3">N-acetylglutamate synthase</fullName>
    </recommendedName>
</protein>
<dbReference type="Proteomes" id="UP000186553">
    <property type="component" value="Unassembled WGS sequence"/>
</dbReference>
<name>A0A1C3CUX8_9GAMM</name>
<dbReference type="RefSeq" id="WP_068887879.1">
    <property type="nucleotide sequence ID" value="NZ_CBCRUU010000012.1"/>
</dbReference>
<keyword evidence="2" id="KW-1185">Reference proteome</keyword>
<organism evidence="1 2">
    <name type="scientific">Acinetobacter celticus</name>
    <dbReference type="NCBI Taxonomy" id="1891224"/>
    <lineage>
        <taxon>Bacteria</taxon>
        <taxon>Pseudomonadati</taxon>
        <taxon>Pseudomonadota</taxon>
        <taxon>Gammaproteobacteria</taxon>
        <taxon>Moraxellales</taxon>
        <taxon>Moraxellaceae</taxon>
        <taxon>Acinetobacter</taxon>
    </lineage>
</organism>
<dbReference type="OrthoDB" id="5684515at2"/>
<dbReference type="AlphaFoldDB" id="A0A1C3CUX8"/>
<evidence type="ECO:0000313" key="1">
    <source>
        <dbReference type="EMBL" id="ODA12590.1"/>
    </source>
</evidence>
<sequence length="113" mass="12894">MNVNLNNKKFVNAKNTSNGEVSHETIFNYYQVGERIEATYSGGSITNGHLLGFMTSEKTFTMAYHHINEMNELRIGECNTKIEIQTDGKIKLIEKWQWRNGDCSTGESILVEM</sequence>
<evidence type="ECO:0000313" key="2">
    <source>
        <dbReference type="Proteomes" id="UP000186553"/>
    </source>
</evidence>